<keyword evidence="3" id="KW-1185">Reference proteome</keyword>
<accession>A0A367YL11</accession>
<dbReference type="STRING" id="5486.A0A367YL11"/>
<name>A0A367YL11_9ASCO</name>
<sequence>MDPPPPLGLRSMIIGMPTWVSRRYRLFLFVLNLQDPSGKLYSEYIDHPTNDIYELLDSINARRNKGKDKRRLDEDGLAMHWVSNWKNTKSKNTVACLMLRRLNKEMKRHSPKSLKGKGENERD</sequence>
<proteinExistence type="predicted"/>
<comment type="caution">
    <text evidence="2">The sequence shown here is derived from an EMBL/GenBank/DDBJ whole genome shotgun (WGS) entry which is preliminary data.</text>
</comment>
<feature type="compositionally biased region" description="Basic residues" evidence="1">
    <location>
        <begin position="106"/>
        <end position="115"/>
    </location>
</feature>
<reference evidence="2 3" key="1">
    <citation type="submission" date="2018-06" db="EMBL/GenBank/DDBJ databases">
        <title>Whole genome sequencing of Candida tropicalis (genome annotated by CSBL at Korea University).</title>
        <authorList>
            <person name="Ahn J."/>
        </authorList>
    </citation>
    <scope>NUCLEOTIDE SEQUENCE [LARGE SCALE GENOMIC DNA]</scope>
    <source>
        <strain evidence="2 3">ATCC 20962</strain>
    </source>
</reference>
<gene>
    <name evidence="2" type="ORF">Cantr_03548</name>
</gene>
<dbReference type="AlphaFoldDB" id="A0A367YL11"/>
<evidence type="ECO:0000313" key="3">
    <source>
        <dbReference type="Proteomes" id="UP000253472"/>
    </source>
</evidence>
<dbReference type="Proteomes" id="UP000253472">
    <property type="component" value="Unassembled WGS sequence"/>
</dbReference>
<dbReference type="EMBL" id="QLNQ01000010">
    <property type="protein sequence ID" value="RCK66534.1"/>
    <property type="molecule type" value="Genomic_DNA"/>
</dbReference>
<evidence type="ECO:0000313" key="2">
    <source>
        <dbReference type="EMBL" id="RCK66534.1"/>
    </source>
</evidence>
<dbReference type="OrthoDB" id="269151at2759"/>
<feature type="region of interest" description="Disordered" evidence="1">
    <location>
        <begin position="102"/>
        <end position="123"/>
    </location>
</feature>
<organism evidence="2 3">
    <name type="scientific">Candida viswanathii</name>
    <dbReference type="NCBI Taxonomy" id="5486"/>
    <lineage>
        <taxon>Eukaryota</taxon>
        <taxon>Fungi</taxon>
        <taxon>Dikarya</taxon>
        <taxon>Ascomycota</taxon>
        <taxon>Saccharomycotina</taxon>
        <taxon>Pichiomycetes</taxon>
        <taxon>Debaryomycetaceae</taxon>
        <taxon>Candida/Lodderomyces clade</taxon>
        <taxon>Candida</taxon>
    </lineage>
</organism>
<protein>
    <submittedName>
        <fullName evidence="2">Uncharacterized protein</fullName>
    </submittedName>
</protein>
<evidence type="ECO:0000256" key="1">
    <source>
        <dbReference type="SAM" id="MobiDB-lite"/>
    </source>
</evidence>